<sequence length="328" mass="34412">MSRAYLFIFTLPIMIVVMLLISPASVGVVIAGSVAYLLPFLGATWYFIGEARPLRLFLLDALPQMVGVMVGFLVLSVTGELAHFLIALAVLTAVGVFLSSAVILRGLPANTRVDLGLRPAMARLAPQRHGVITAGTTSLYVTLPLLAVSALAPAATPLYAMGDKLFRFGLVAFSPVLQVIQGWVPEGGPVTVAHRARRAAIIGPLFGLLGGAVITLATPTIAGMLSHGELRLTMAQALPFGLMFTVVACTQIIGLACLVAMNQSKALASSTVLGAIAGVPLILGAAYFLDAWIVAWAVVVSELVVLAYQAYALRRQLSRQKVTAPSVV</sequence>
<keyword evidence="1" id="KW-1133">Transmembrane helix</keyword>
<evidence type="ECO:0000256" key="1">
    <source>
        <dbReference type="SAM" id="Phobius"/>
    </source>
</evidence>
<gene>
    <name evidence="2" type="ORF">J2X98_001817</name>
</gene>
<accession>A0ABT9RSL2</accession>
<feature type="transmembrane region" description="Helical" evidence="1">
    <location>
        <begin position="237"/>
        <end position="259"/>
    </location>
</feature>
<name>A0ABT9RSL2_9MICC</name>
<evidence type="ECO:0008006" key="4">
    <source>
        <dbReference type="Google" id="ProtNLM"/>
    </source>
</evidence>
<dbReference type="EMBL" id="JAUSRE010000007">
    <property type="protein sequence ID" value="MDP9888230.1"/>
    <property type="molecule type" value="Genomic_DNA"/>
</dbReference>
<feature type="transmembrane region" description="Helical" evidence="1">
    <location>
        <begin position="165"/>
        <end position="184"/>
    </location>
</feature>
<keyword evidence="1" id="KW-0472">Membrane</keyword>
<organism evidence="2 3">
    <name type="scientific">Pseudarthrobacter enclensis</name>
    <dbReference type="NCBI Taxonomy" id="993070"/>
    <lineage>
        <taxon>Bacteria</taxon>
        <taxon>Bacillati</taxon>
        <taxon>Actinomycetota</taxon>
        <taxon>Actinomycetes</taxon>
        <taxon>Micrococcales</taxon>
        <taxon>Micrococcaceae</taxon>
        <taxon>Pseudarthrobacter</taxon>
    </lineage>
</organism>
<evidence type="ECO:0000313" key="3">
    <source>
        <dbReference type="Proteomes" id="UP001226577"/>
    </source>
</evidence>
<evidence type="ECO:0000313" key="2">
    <source>
        <dbReference type="EMBL" id="MDP9888230.1"/>
    </source>
</evidence>
<feature type="transmembrane region" description="Helical" evidence="1">
    <location>
        <begin position="81"/>
        <end position="104"/>
    </location>
</feature>
<dbReference type="Proteomes" id="UP001226577">
    <property type="component" value="Unassembled WGS sequence"/>
</dbReference>
<keyword evidence="1" id="KW-0812">Transmembrane</keyword>
<feature type="transmembrane region" description="Helical" evidence="1">
    <location>
        <begin position="5"/>
        <end position="22"/>
    </location>
</feature>
<feature type="transmembrane region" description="Helical" evidence="1">
    <location>
        <begin position="205"/>
        <end position="225"/>
    </location>
</feature>
<reference evidence="2 3" key="1">
    <citation type="submission" date="2023-07" db="EMBL/GenBank/DDBJ databases">
        <title>Sorghum-associated microbial communities from plants grown in Nebraska, USA.</title>
        <authorList>
            <person name="Schachtman D."/>
        </authorList>
    </citation>
    <scope>NUCLEOTIDE SEQUENCE [LARGE SCALE GENOMIC DNA]</scope>
    <source>
        <strain evidence="2 3">CC222</strain>
    </source>
</reference>
<comment type="caution">
    <text evidence="2">The sequence shown here is derived from an EMBL/GenBank/DDBJ whole genome shotgun (WGS) entry which is preliminary data.</text>
</comment>
<feature type="transmembrane region" description="Helical" evidence="1">
    <location>
        <begin position="131"/>
        <end position="153"/>
    </location>
</feature>
<feature type="transmembrane region" description="Helical" evidence="1">
    <location>
        <begin position="28"/>
        <end position="49"/>
    </location>
</feature>
<proteinExistence type="predicted"/>
<protein>
    <recommendedName>
        <fullName evidence="4">Polysaccharide biosynthesis protein C-terminal domain-containing protein</fullName>
    </recommendedName>
</protein>
<feature type="transmembrane region" description="Helical" evidence="1">
    <location>
        <begin position="56"/>
        <end position="75"/>
    </location>
</feature>
<feature type="transmembrane region" description="Helical" evidence="1">
    <location>
        <begin position="266"/>
        <end position="287"/>
    </location>
</feature>
<feature type="transmembrane region" description="Helical" evidence="1">
    <location>
        <begin position="293"/>
        <end position="311"/>
    </location>
</feature>
<keyword evidence="3" id="KW-1185">Reference proteome</keyword>